<evidence type="ECO:0000259" key="2">
    <source>
        <dbReference type="Pfam" id="PF14534"/>
    </source>
</evidence>
<feature type="domain" description="DUF4440" evidence="2">
    <location>
        <begin position="33"/>
        <end position="113"/>
    </location>
</feature>
<name>A0A370K5U8_9GAMM</name>
<protein>
    <submittedName>
        <fullName evidence="3">Nuclear transport factor 2 family protein</fullName>
    </submittedName>
</protein>
<keyword evidence="4" id="KW-1185">Reference proteome</keyword>
<dbReference type="OrthoDB" id="3078473at2"/>
<evidence type="ECO:0000256" key="1">
    <source>
        <dbReference type="SAM" id="SignalP"/>
    </source>
</evidence>
<sequence length="143" mass="15093">MNRNHVAVGLAVACMALSSAVNATEQDPGEAGVRAAENAWSRAFITGDARFLDGLLDPAYVSVGTNGSPRPKADIIAAAKRFAEQHPGAPVQPLPPTSTISIKGSSAVVTHHGEKETSVDVFYYSDGSWHAWYSQHTTRASTS</sequence>
<reference evidence="3 4" key="1">
    <citation type="submission" date="2018-07" db="EMBL/GenBank/DDBJ databases">
        <title>Dyella solisilvae sp. nov., isolated from the pine and broad-leaved mixed forest soil.</title>
        <authorList>
            <person name="Gao Z."/>
            <person name="Qiu L."/>
        </authorList>
    </citation>
    <scope>NUCLEOTIDE SEQUENCE [LARGE SCALE GENOMIC DNA]</scope>
    <source>
        <strain evidence="3 4">DHG54</strain>
    </source>
</reference>
<dbReference type="AlphaFoldDB" id="A0A370K5U8"/>
<keyword evidence="1" id="KW-0732">Signal</keyword>
<feature type="chain" id="PRO_5017019368" evidence="1">
    <location>
        <begin position="24"/>
        <end position="143"/>
    </location>
</feature>
<dbReference type="RefSeq" id="WP_114825542.1">
    <property type="nucleotide sequence ID" value="NZ_QQSY01000003.1"/>
</dbReference>
<organism evidence="3 4">
    <name type="scientific">Dyella solisilvae</name>
    <dbReference type="NCBI Taxonomy" id="1920168"/>
    <lineage>
        <taxon>Bacteria</taxon>
        <taxon>Pseudomonadati</taxon>
        <taxon>Pseudomonadota</taxon>
        <taxon>Gammaproteobacteria</taxon>
        <taxon>Lysobacterales</taxon>
        <taxon>Rhodanobacteraceae</taxon>
        <taxon>Dyella</taxon>
    </lineage>
</organism>
<dbReference type="EMBL" id="QQSY01000003">
    <property type="protein sequence ID" value="RDI98025.1"/>
    <property type="molecule type" value="Genomic_DNA"/>
</dbReference>
<evidence type="ECO:0000313" key="3">
    <source>
        <dbReference type="EMBL" id="RDI98025.1"/>
    </source>
</evidence>
<evidence type="ECO:0000313" key="4">
    <source>
        <dbReference type="Proteomes" id="UP000254711"/>
    </source>
</evidence>
<dbReference type="Proteomes" id="UP000254711">
    <property type="component" value="Unassembled WGS sequence"/>
</dbReference>
<dbReference type="Pfam" id="PF14534">
    <property type="entry name" value="DUF4440"/>
    <property type="match status" value="1"/>
</dbReference>
<dbReference type="Gene3D" id="3.10.450.50">
    <property type="match status" value="1"/>
</dbReference>
<accession>A0A370K5U8</accession>
<comment type="caution">
    <text evidence="3">The sequence shown here is derived from an EMBL/GenBank/DDBJ whole genome shotgun (WGS) entry which is preliminary data.</text>
</comment>
<dbReference type="InterPro" id="IPR032710">
    <property type="entry name" value="NTF2-like_dom_sf"/>
</dbReference>
<dbReference type="InterPro" id="IPR027843">
    <property type="entry name" value="DUF4440"/>
</dbReference>
<proteinExistence type="predicted"/>
<dbReference type="SUPFAM" id="SSF54427">
    <property type="entry name" value="NTF2-like"/>
    <property type="match status" value="1"/>
</dbReference>
<feature type="signal peptide" evidence="1">
    <location>
        <begin position="1"/>
        <end position="23"/>
    </location>
</feature>
<gene>
    <name evidence="3" type="ORF">DVT68_13130</name>
</gene>